<keyword evidence="3 8" id="KW-0694">RNA-binding</keyword>
<dbReference type="GO" id="GO:1990904">
    <property type="term" value="C:ribonucleoprotein complex"/>
    <property type="evidence" value="ECO:0007669"/>
    <property type="project" value="UniProtKB-KW"/>
</dbReference>
<keyword evidence="2 8" id="KW-0699">rRNA-binding</keyword>
<gene>
    <name evidence="8 10" type="primary">rplX</name>
    <name evidence="10" type="ORF">P375_11535</name>
</gene>
<comment type="function">
    <text evidence="7 8">One of the proteins that surrounds the polypeptide exit tunnel on the outside of the subunit.</text>
</comment>
<dbReference type="InterPro" id="IPR041988">
    <property type="entry name" value="Ribosomal_uL24_KOW"/>
</dbReference>
<evidence type="ECO:0000256" key="4">
    <source>
        <dbReference type="ARBA" id="ARBA00022980"/>
    </source>
</evidence>
<dbReference type="CDD" id="cd06089">
    <property type="entry name" value="KOW_RPL26"/>
    <property type="match status" value="1"/>
</dbReference>
<dbReference type="InterPro" id="IPR003256">
    <property type="entry name" value="Ribosomal_uL24"/>
</dbReference>
<dbReference type="AlphaFoldDB" id="A0A0A2XGY2"/>
<dbReference type="Proteomes" id="UP000030418">
    <property type="component" value="Unassembled WGS sequence"/>
</dbReference>
<dbReference type="NCBIfam" id="TIGR01079">
    <property type="entry name" value="rplX_bact"/>
    <property type="match status" value="1"/>
</dbReference>
<dbReference type="Gene3D" id="2.30.30.30">
    <property type="match status" value="1"/>
</dbReference>
<keyword evidence="4 8" id="KW-0689">Ribosomal protein</keyword>
<keyword evidence="11" id="KW-1185">Reference proteome</keyword>
<organism evidence="10 11">
    <name type="scientific">Gallibacterium genomosp. 2</name>
    <dbReference type="NCBI Taxonomy" id="155517"/>
    <lineage>
        <taxon>Bacteria</taxon>
        <taxon>Pseudomonadati</taxon>
        <taxon>Pseudomonadota</taxon>
        <taxon>Gammaproteobacteria</taxon>
        <taxon>Pasteurellales</taxon>
        <taxon>Pasteurellaceae</taxon>
        <taxon>Gallibacterium</taxon>
    </lineage>
</organism>
<dbReference type="EMBL" id="JPXY01000063">
    <property type="protein sequence ID" value="KGQ29915.1"/>
    <property type="molecule type" value="Genomic_DNA"/>
</dbReference>
<accession>A0A0A2XGY2</accession>
<sequence>MAAKIRQNDEVIMITGSVAKGKGKRGKVTKVLPNGKVIVEGLNMIAKHEKPVPALGKQGGIVRKEAPIDVSNVAIFNPSTNKADRVGFRFEDGKKVRFFKSTGETIK</sequence>
<dbReference type="SUPFAM" id="SSF50104">
    <property type="entry name" value="Translation proteins SH3-like domain"/>
    <property type="match status" value="1"/>
</dbReference>
<dbReference type="GeneID" id="77263420"/>
<dbReference type="GO" id="GO:0019843">
    <property type="term" value="F:rRNA binding"/>
    <property type="evidence" value="ECO:0007669"/>
    <property type="project" value="UniProtKB-UniRule"/>
</dbReference>
<dbReference type="RefSeq" id="WP_013745952.1">
    <property type="nucleotide sequence ID" value="NZ_JPXY01000063.1"/>
</dbReference>
<evidence type="ECO:0000256" key="5">
    <source>
        <dbReference type="ARBA" id="ARBA00023274"/>
    </source>
</evidence>
<evidence type="ECO:0000259" key="9">
    <source>
        <dbReference type="Pfam" id="PF17136"/>
    </source>
</evidence>
<feature type="domain" description="Large ribosomal subunit protein uL24 C-terminal" evidence="9">
    <location>
        <begin position="42"/>
        <end position="106"/>
    </location>
</feature>
<evidence type="ECO:0000256" key="3">
    <source>
        <dbReference type="ARBA" id="ARBA00022884"/>
    </source>
</evidence>
<evidence type="ECO:0000256" key="6">
    <source>
        <dbReference type="ARBA" id="ARBA00035206"/>
    </source>
</evidence>
<evidence type="ECO:0000256" key="7">
    <source>
        <dbReference type="ARBA" id="ARBA00058688"/>
    </source>
</evidence>
<comment type="function">
    <text evidence="8">One of two assembly initiator proteins, it binds directly to the 5'-end of the 23S rRNA, where it nucleates assembly of the 50S subunit.</text>
</comment>
<dbReference type="Pfam" id="PF17136">
    <property type="entry name" value="ribosomal_L24"/>
    <property type="match status" value="1"/>
</dbReference>
<evidence type="ECO:0000256" key="2">
    <source>
        <dbReference type="ARBA" id="ARBA00022730"/>
    </source>
</evidence>
<dbReference type="InterPro" id="IPR008991">
    <property type="entry name" value="Translation_prot_SH3-like_sf"/>
</dbReference>
<comment type="subunit">
    <text evidence="8">Part of the 50S ribosomal subunit.</text>
</comment>
<comment type="caution">
    <text evidence="10">The sequence shown here is derived from an EMBL/GenBank/DDBJ whole genome shotgun (WGS) entry which is preliminary data.</text>
</comment>
<evidence type="ECO:0000256" key="1">
    <source>
        <dbReference type="ARBA" id="ARBA00010618"/>
    </source>
</evidence>
<dbReference type="PANTHER" id="PTHR12903">
    <property type="entry name" value="MITOCHONDRIAL RIBOSOMAL PROTEIN L24"/>
    <property type="match status" value="1"/>
</dbReference>
<evidence type="ECO:0000313" key="10">
    <source>
        <dbReference type="EMBL" id="KGQ29915.1"/>
    </source>
</evidence>
<dbReference type="GO" id="GO:0005840">
    <property type="term" value="C:ribosome"/>
    <property type="evidence" value="ECO:0007669"/>
    <property type="project" value="UniProtKB-KW"/>
</dbReference>
<proteinExistence type="inferred from homology"/>
<dbReference type="GO" id="GO:0006412">
    <property type="term" value="P:translation"/>
    <property type="evidence" value="ECO:0007669"/>
    <property type="project" value="UniProtKB-UniRule"/>
</dbReference>
<name>A0A0A2XGY2_9PAST</name>
<evidence type="ECO:0000256" key="8">
    <source>
        <dbReference type="HAMAP-Rule" id="MF_01326"/>
    </source>
</evidence>
<evidence type="ECO:0000313" key="11">
    <source>
        <dbReference type="Proteomes" id="UP000030418"/>
    </source>
</evidence>
<reference evidence="10 11" key="1">
    <citation type="submission" date="2014-08" db="EMBL/GenBank/DDBJ databases">
        <title>Chaperone-usher fimbriae in a diverse selection of Gallibacterium genomes.</title>
        <authorList>
            <person name="Kudirkiene E."/>
            <person name="Bager R.J."/>
            <person name="Johnson T.J."/>
            <person name="Bojesen A.M."/>
        </authorList>
    </citation>
    <scope>NUCLEOTIDE SEQUENCE [LARGE SCALE GENOMIC DNA]</scope>
    <source>
        <strain evidence="10 11">CCM5976</strain>
    </source>
</reference>
<comment type="similarity">
    <text evidence="1 8">Belongs to the universal ribosomal protein uL24 family.</text>
</comment>
<dbReference type="FunFam" id="2.30.30.30:FF:000004">
    <property type="entry name" value="50S ribosomal protein L24"/>
    <property type="match status" value="1"/>
</dbReference>
<dbReference type="HAMAP" id="MF_01326_B">
    <property type="entry name" value="Ribosomal_uL24_B"/>
    <property type="match status" value="1"/>
</dbReference>
<keyword evidence="5 8" id="KW-0687">Ribonucleoprotein</keyword>
<dbReference type="InterPro" id="IPR014722">
    <property type="entry name" value="Rib_uL2_dom2"/>
</dbReference>
<dbReference type="InterPro" id="IPR057264">
    <property type="entry name" value="Ribosomal_uL24_C"/>
</dbReference>
<protein>
    <recommendedName>
        <fullName evidence="6 8">Large ribosomal subunit protein uL24</fullName>
    </recommendedName>
</protein>
<dbReference type="GO" id="GO:0003735">
    <property type="term" value="F:structural constituent of ribosome"/>
    <property type="evidence" value="ECO:0007669"/>
    <property type="project" value="InterPro"/>
</dbReference>